<dbReference type="Proteomes" id="UP001328107">
    <property type="component" value="Unassembled WGS sequence"/>
</dbReference>
<dbReference type="PANTHER" id="PTHR48043">
    <property type="entry name" value="EG:EG0003.4 PROTEIN-RELATED"/>
    <property type="match status" value="1"/>
</dbReference>
<dbReference type="Pfam" id="PF00201">
    <property type="entry name" value="UDPGT"/>
    <property type="match status" value="1"/>
</dbReference>
<dbReference type="InterPro" id="IPR002213">
    <property type="entry name" value="UDP_glucos_trans"/>
</dbReference>
<name>A0AAN5D8W6_9BILA</name>
<evidence type="ECO:0000256" key="1">
    <source>
        <dbReference type="ARBA" id="ARBA00009995"/>
    </source>
</evidence>
<dbReference type="PANTHER" id="PTHR48043:SF23">
    <property type="entry name" value="UDP-GLUCURONOSYLTRANSFERASE"/>
    <property type="match status" value="1"/>
</dbReference>
<evidence type="ECO:0000313" key="7">
    <source>
        <dbReference type="EMBL" id="GMR58673.1"/>
    </source>
</evidence>
<evidence type="ECO:0000256" key="4">
    <source>
        <dbReference type="ARBA" id="ARBA00022679"/>
    </source>
</evidence>
<comment type="caution">
    <text evidence="7">The sequence shown here is derived from an EMBL/GenBank/DDBJ whole genome shotgun (WGS) entry which is preliminary data.</text>
</comment>
<evidence type="ECO:0000256" key="6">
    <source>
        <dbReference type="ARBA" id="ARBA00047475"/>
    </source>
</evidence>
<accession>A0AAN5D8W6</accession>
<reference evidence="8" key="1">
    <citation type="submission" date="2022-10" db="EMBL/GenBank/DDBJ databases">
        <title>Genome assembly of Pristionchus species.</title>
        <authorList>
            <person name="Yoshida K."/>
            <person name="Sommer R.J."/>
        </authorList>
    </citation>
    <scope>NUCLEOTIDE SEQUENCE [LARGE SCALE GENOMIC DNA]</scope>
    <source>
        <strain evidence="8">RS5460</strain>
    </source>
</reference>
<dbReference type="GO" id="GO:0015020">
    <property type="term" value="F:glucuronosyltransferase activity"/>
    <property type="evidence" value="ECO:0007669"/>
    <property type="project" value="UniProtKB-EC"/>
</dbReference>
<comment type="catalytic activity">
    <reaction evidence="6">
        <text>glucuronate acceptor + UDP-alpha-D-glucuronate = acceptor beta-D-glucuronoside + UDP + H(+)</text>
        <dbReference type="Rhea" id="RHEA:21032"/>
        <dbReference type="ChEBI" id="CHEBI:15378"/>
        <dbReference type="ChEBI" id="CHEBI:58052"/>
        <dbReference type="ChEBI" id="CHEBI:58223"/>
        <dbReference type="ChEBI" id="CHEBI:132367"/>
        <dbReference type="ChEBI" id="CHEBI:132368"/>
        <dbReference type="EC" id="2.4.1.17"/>
    </reaction>
</comment>
<keyword evidence="3" id="KW-0328">Glycosyltransferase</keyword>
<dbReference type="EC" id="2.4.1.17" evidence="2"/>
<feature type="non-terminal residue" evidence="7">
    <location>
        <position position="187"/>
    </location>
</feature>
<sequence length="187" mass="20844">LQELLKNAHSLLENVHPLLDLNKPTLSSIIPIGGAAVPNKNSPLSKEERGVYESIISIMEEEKVKGKKIVLVSFGTVMDPKTMKEETKKNLMSAFESVDEAVFFWKVNSSRFFSSDFLPPVNVKNYSWLPQNSLLASGKVDLFISHMGIGSMTEAAYSGVSLVSIPIFVDQHYNYVCARRLVSPYFV</sequence>
<evidence type="ECO:0000256" key="5">
    <source>
        <dbReference type="ARBA" id="ARBA00022729"/>
    </source>
</evidence>
<protein>
    <recommendedName>
        <fullName evidence="2">glucuronosyltransferase</fullName>
        <ecNumber evidence="2">2.4.1.17</ecNumber>
    </recommendedName>
</protein>
<dbReference type="AlphaFoldDB" id="A0AAN5D8W6"/>
<dbReference type="EMBL" id="BTRK01000006">
    <property type="protein sequence ID" value="GMR58673.1"/>
    <property type="molecule type" value="Genomic_DNA"/>
</dbReference>
<evidence type="ECO:0000313" key="8">
    <source>
        <dbReference type="Proteomes" id="UP001328107"/>
    </source>
</evidence>
<dbReference type="Gene3D" id="3.40.50.2000">
    <property type="entry name" value="Glycogen Phosphorylase B"/>
    <property type="match status" value="1"/>
</dbReference>
<comment type="similarity">
    <text evidence="1">Belongs to the UDP-glycosyltransferase family.</text>
</comment>
<evidence type="ECO:0000256" key="2">
    <source>
        <dbReference type="ARBA" id="ARBA00012544"/>
    </source>
</evidence>
<proteinExistence type="inferred from homology"/>
<keyword evidence="5" id="KW-0732">Signal</keyword>
<feature type="non-terminal residue" evidence="7">
    <location>
        <position position="1"/>
    </location>
</feature>
<keyword evidence="4" id="KW-0808">Transferase</keyword>
<dbReference type="InterPro" id="IPR050271">
    <property type="entry name" value="UDP-glycosyltransferase"/>
</dbReference>
<keyword evidence="8" id="KW-1185">Reference proteome</keyword>
<evidence type="ECO:0000256" key="3">
    <source>
        <dbReference type="ARBA" id="ARBA00022676"/>
    </source>
</evidence>
<organism evidence="7 8">
    <name type="scientific">Pristionchus mayeri</name>
    <dbReference type="NCBI Taxonomy" id="1317129"/>
    <lineage>
        <taxon>Eukaryota</taxon>
        <taxon>Metazoa</taxon>
        <taxon>Ecdysozoa</taxon>
        <taxon>Nematoda</taxon>
        <taxon>Chromadorea</taxon>
        <taxon>Rhabditida</taxon>
        <taxon>Rhabditina</taxon>
        <taxon>Diplogasteromorpha</taxon>
        <taxon>Diplogasteroidea</taxon>
        <taxon>Neodiplogasteridae</taxon>
        <taxon>Pristionchus</taxon>
    </lineage>
</organism>
<gene>
    <name evidence="7" type="ORF">PMAYCL1PPCAC_28868</name>
</gene>
<dbReference type="SUPFAM" id="SSF53756">
    <property type="entry name" value="UDP-Glycosyltransferase/glycogen phosphorylase"/>
    <property type="match status" value="1"/>
</dbReference>